<keyword evidence="6 8" id="KW-0520">NAD</keyword>
<feature type="domain" description="Lactate/malate dehydrogenase C-terminal" evidence="10">
    <location>
        <begin position="151"/>
        <end position="316"/>
    </location>
</feature>
<dbReference type="CDD" id="cd05291">
    <property type="entry name" value="HicDH_like"/>
    <property type="match status" value="1"/>
</dbReference>
<dbReference type="RefSeq" id="WP_069684895.1">
    <property type="nucleotide sequence ID" value="NZ_BSKO01000001.1"/>
</dbReference>
<protein>
    <recommendedName>
        <fullName evidence="3 8">L-lactate dehydrogenase</fullName>
        <shortName evidence="8">L-LDH</shortName>
        <ecNumber evidence="3 8">1.1.1.27</ecNumber>
    </recommendedName>
</protein>
<feature type="binding site" evidence="8">
    <location>
        <position position="71"/>
    </location>
    <ligand>
        <name>NAD(+)</name>
        <dbReference type="ChEBI" id="CHEBI:57540"/>
    </ligand>
</feature>
<dbReference type="PRINTS" id="PR00086">
    <property type="entry name" value="LLDHDRGNASE"/>
</dbReference>
<dbReference type="Gene3D" id="3.90.110.10">
    <property type="entry name" value="Lactate dehydrogenase/glycoside hydrolase, family 4, C-terminal"/>
    <property type="match status" value="1"/>
</dbReference>
<dbReference type="InterPro" id="IPR011304">
    <property type="entry name" value="L-lactate_DH"/>
</dbReference>
<keyword evidence="8" id="KW-0963">Cytoplasm</keyword>
<feature type="binding site" evidence="8">
    <location>
        <position position="149"/>
    </location>
    <ligand>
        <name>NAD(+)</name>
        <dbReference type="ChEBI" id="CHEBI:57540"/>
    </ligand>
</feature>
<proteinExistence type="inferred from homology"/>
<dbReference type="Pfam" id="PF00056">
    <property type="entry name" value="Ldh_1_N"/>
    <property type="match status" value="1"/>
</dbReference>
<comment type="caution">
    <text evidence="8">Lacks conserved residue(s) required for the propagation of feature annotation.</text>
</comment>
<name>A0ABQ5TME7_9BACI</name>
<evidence type="ECO:0000256" key="5">
    <source>
        <dbReference type="ARBA" id="ARBA00023002"/>
    </source>
</evidence>
<keyword evidence="5 8" id="KW-0560">Oxidoreductase</keyword>
<dbReference type="NCBIfam" id="NF000824">
    <property type="entry name" value="PRK00066.1"/>
    <property type="match status" value="1"/>
</dbReference>
<feature type="binding site" evidence="8">
    <location>
        <begin position="124"/>
        <end position="126"/>
    </location>
    <ligand>
        <name>NAD(+)</name>
        <dbReference type="ChEBI" id="CHEBI:57540"/>
    </ligand>
</feature>
<dbReference type="InterPro" id="IPR022383">
    <property type="entry name" value="Lactate/malate_DH_C"/>
</dbReference>
<evidence type="ECO:0000256" key="8">
    <source>
        <dbReference type="HAMAP-Rule" id="MF_00488"/>
    </source>
</evidence>
<dbReference type="InterPro" id="IPR001236">
    <property type="entry name" value="Lactate/malate_DH_N"/>
</dbReference>
<dbReference type="InterPro" id="IPR015955">
    <property type="entry name" value="Lactate_DH/Glyco_Ohase_4_C"/>
</dbReference>
<feature type="binding site" evidence="8">
    <location>
        <position position="159"/>
    </location>
    <ligand>
        <name>beta-D-fructose 1,6-bisphosphate</name>
        <dbReference type="ChEBI" id="CHEBI:32966"/>
        <note>allosteric activator</note>
    </ligand>
</feature>
<dbReference type="PANTHER" id="PTHR43128">
    <property type="entry name" value="L-2-HYDROXYCARBOXYLATE DEHYDROGENASE (NAD(P)(+))"/>
    <property type="match status" value="1"/>
</dbReference>
<dbReference type="NCBIfam" id="TIGR01771">
    <property type="entry name" value="L-LDH-NAD"/>
    <property type="match status" value="1"/>
</dbReference>
<comment type="function">
    <text evidence="8">Catalyzes the conversion of lactate to pyruvate.</text>
</comment>
<feature type="binding site" evidence="8">
    <location>
        <position position="235"/>
    </location>
    <ligand>
        <name>substrate</name>
    </ligand>
</feature>
<comment type="subcellular location">
    <subcellularLocation>
        <location evidence="8">Cytoplasm</location>
    </subcellularLocation>
</comment>
<dbReference type="PROSITE" id="PS00064">
    <property type="entry name" value="L_LDH"/>
    <property type="match status" value="1"/>
</dbReference>
<comment type="subunit">
    <text evidence="8">Homotetramer.</text>
</comment>
<sequence>MKTSQQAVNRVVLIGGGSVGISYAFALMNQGVTEELAIIDLDADKALGDVMDLNHGKAFAPSLTNVWLGEYEDCKDADIVCICAGANQKPGETRLDLVEKNMIIFKEIVADVMNSGFNGIFLIATNPVDVLTQAVITFSGLPPHRVIGSGTTLDTARLRYELGEYFHLSPKNIHAYIIGEHGDTELPLWSTATIGTVPLLTYLNRSETYKKEDLDDIFINVRDAAYRIIQKKGATFYGIAMSLVRVTEAILKDEHSILTTSTFLQGEYSVDNVCIGVPTIINRNGVCEVIEVPMNEEEQRKFTHSVQTLKGIYEPAIQAIHV</sequence>
<comment type="pathway">
    <text evidence="1 8">Fermentation; pyruvate fermentation to lactate; (S)-lactate from pyruvate: step 1/1.</text>
</comment>
<keyword evidence="12" id="KW-1185">Reference proteome</keyword>
<accession>A0ABQ5TME7</accession>
<dbReference type="SUPFAM" id="SSF51735">
    <property type="entry name" value="NAD(P)-binding Rossmann-fold domains"/>
    <property type="match status" value="1"/>
</dbReference>
<keyword evidence="4 8" id="KW-0021">Allosteric enzyme</keyword>
<dbReference type="InterPro" id="IPR018177">
    <property type="entry name" value="L-lactate_DH_AS"/>
</dbReference>
<dbReference type="HAMAP" id="MF_00488">
    <property type="entry name" value="Lactate_dehydrog"/>
    <property type="match status" value="1"/>
</dbReference>
<keyword evidence="8" id="KW-0597">Phosphoprotein</keyword>
<feature type="active site" description="Proton acceptor" evidence="8">
    <location>
        <position position="181"/>
    </location>
</feature>
<dbReference type="PIRSF" id="PIRSF000102">
    <property type="entry name" value="Lac_mal_DH"/>
    <property type="match status" value="1"/>
</dbReference>
<feature type="binding site" evidence="8">
    <location>
        <begin position="126"/>
        <end position="129"/>
    </location>
    <ligand>
        <name>substrate</name>
    </ligand>
</feature>
<evidence type="ECO:0000259" key="9">
    <source>
        <dbReference type="Pfam" id="PF00056"/>
    </source>
</evidence>
<organism evidence="11 12">
    <name type="scientific">Oceanobacillus kimchii</name>
    <dbReference type="NCBI Taxonomy" id="746691"/>
    <lineage>
        <taxon>Bacteria</taxon>
        <taxon>Bacillati</taxon>
        <taxon>Bacillota</taxon>
        <taxon>Bacilli</taxon>
        <taxon>Bacillales</taxon>
        <taxon>Bacillaceae</taxon>
        <taxon>Oceanobacillus</taxon>
    </lineage>
</organism>
<reference evidence="11 12" key="1">
    <citation type="submission" date="2023-02" db="EMBL/GenBank/DDBJ databases">
        <title>Oceanobacillus kimchii IFOP_LL358 isolated form Alexandrium catenella lab strain.</title>
        <authorList>
            <person name="Gajardo G."/>
            <person name="Ueki S."/>
            <person name="Maruyama F."/>
        </authorList>
    </citation>
    <scope>NUCLEOTIDE SEQUENCE [LARGE SCALE GENOMIC DNA]</scope>
    <source>
        <strain evidence="11 12">IFOP_LL358</strain>
    </source>
</reference>
<evidence type="ECO:0000256" key="7">
    <source>
        <dbReference type="ARBA" id="ARBA00049258"/>
    </source>
</evidence>
<feature type="domain" description="Lactate/malate dehydrogenase N-terminal" evidence="9">
    <location>
        <begin position="10"/>
        <end position="148"/>
    </location>
</feature>
<comment type="similarity">
    <text evidence="2 8">Belongs to the LDH/MDH superfamily. LDH family.</text>
</comment>
<dbReference type="PANTHER" id="PTHR43128:SF16">
    <property type="entry name" value="L-LACTATE DEHYDROGENASE"/>
    <property type="match status" value="1"/>
</dbReference>
<evidence type="ECO:0000256" key="3">
    <source>
        <dbReference type="ARBA" id="ARBA00012967"/>
    </source>
</evidence>
<evidence type="ECO:0000256" key="4">
    <source>
        <dbReference type="ARBA" id="ARBA00022533"/>
    </source>
</evidence>
<evidence type="ECO:0000256" key="6">
    <source>
        <dbReference type="ARBA" id="ARBA00023027"/>
    </source>
</evidence>
<feature type="binding site" evidence="8">
    <location>
        <position position="94"/>
    </location>
    <ligand>
        <name>substrate</name>
    </ligand>
</feature>
<comment type="activity regulation">
    <text evidence="8">Allosterically activated by fructose 1,6-bisphosphate (FBP).</text>
</comment>
<feature type="binding site" evidence="8">
    <location>
        <position position="19"/>
    </location>
    <ligand>
        <name>NAD(+)</name>
        <dbReference type="ChEBI" id="CHEBI:57540"/>
    </ligand>
</feature>
<dbReference type="InterPro" id="IPR036291">
    <property type="entry name" value="NAD(P)-bd_dom_sf"/>
</dbReference>
<dbReference type="EMBL" id="BSKO01000001">
    <property type="protein sequence ID" value="GLO67989.1"/>
    <property type="molecule type" value="Genomic_DNA"/>
</dbReference>
<dbReference type="SUPFAM" id="SSF56327">
    <property type="entry name" value="LDH C-terminal domain-like"/>
    <property type="match status" value="1"/>
</dbReference>
<gene>
    <name evidence="8 11" type="primary">ldh</name>
    <name evidence="11" type="ORF">MACH08_37730</name>
</gene>
<comment type="catalytic activity">
    <reaction evidence="7 8">
        <text>(S)-lactate + NAD(+) = pyruvate + NADH + H(+)</text>
        <dbReference type="Rhea" id="RHEA:23444"/>
        <dbReference type="ChEBI" id="CHEBI:15361"/>
        <dbReference type="ChEBI" id="CHEBI:15378"/>
        <dbReference type="ChEBI" id="CHEBI:16651"/>
        <dbReference type="ChEBI" id="CHEBI:57540"/>
        <dbReference type="ChEBI" id="CHEBI:57945"/>
        <dbReference type="EC" id="1.1.1.27"/>
    </reaction>
</comment>
<evidence type="ECO:0000313" key="11">
    <source>
        <dbReference type="EMBL" id="GLO67989.1"/>
    </source>
</evidence>
<feature type="binding site" evidence="8">
    <location>
        <begin position="85"/>
        <end position="86"/>
    </location>
    <ligand>
        <name>NAD(+)</name>
        <dbReference type="ChEBI" id="CHEBI:57540"/>
    </ligand>
</feature>
<evidence type="ECO:0000256" key="1">
    <source>
        <dbReference type="ARBA" id="ARBA00004843"/>
    </source>
</evidence>
<dbReference type="InterPro" id="IPR001557">
    <property type="entry name" value="L-lactate/malate_DH"/>
</dbReference>
<comment type="caution">
    <text evidence="11">The sequence shown here is derived from an EMBL/GenBank/DDBJ whole genome shotgun (WGS) entry which is preliminary data.</text>
</comment>
<dbReference type="Proteomes" id="UP001275436">
    <property type="component" value="Unassembled WGS sequence"/>
</dbReference>
<feature type="modified residue" description="Phosphotyrosine" evidence="8">
    <location>
        <position position="226"/>
    </location>
</feature>
<feature type="binding site" evidence="8">
    <location>
        <position position="40"/>
    </location>
    <ligand>
        <name>NAD(+)</name>
        <dbReference type="ChEBI" id="CHEBI:57540"/>
    </ligand>
</feature>
<feature type="binding site" evidence="8">
    <location>
        <position position="88"/>
    </location>
    <ligand>
        <name>substrate</name>
    </ligand>
</feature>
<dbReference type="EC" id="1.1.1.27" evidence="3 8"/>
<evidence type="ECO:0000313" key="12">
    <source>
        <dbReference type="Proteomes" id="UP001275436"/>
    </source>
</evidence>
<evidence type="ECO:0000259" key="10">
    <source>
        <dbReference type="Pfam" id="PF02866"/>
    </source>
</evidence>
<feature type="binding site" evidence="8">
    <location>
        <position position="174"/>
    </location>
    <ligand>
        <name>beta-D-fructose 1,6-bisphosphate</name>
        <dbReference type="ChEBI" id="CHEBI:32966"/>
        <note>allosteric activator</note>
    </ligand>
</feature>
<feature type="binding site" evidence="8">
    <location>
        <begin position="154"/>
        <end position="157"/>
    </location>
    <ligand>
        <name>substrate</name>
    </ligand>
</feature>
<dbReference type="Pfam" id="PF02866">
    <property type="entry name" value="Ldh_1_C"/>
    <property type="match status" value="1"/>
</dbReference>
<feature type="binding site" evidence="8">
    <location>
        <position position="45"/>
    </location>
    <ligand>
        <name>NAD(+)</name>
        <dbReference type="ChEBI" id="CHEBI:57540"/>
    </ligand>
</feature>
<dbReference type="Gene3D" id="3.40.50.720">
    <property type="entry name" value="NAD(P)-binding Rossmann-like Domain"/>
    <property type="match status" value="1"/>
</dbReference>
<evidence type="ECO:0000256" key="2">
    <source>
        <dbReference type="ARBA" id="ARBA00006054"/>
    </source>
</evidence>